<evidence type="ECO:0000256" key="2">
    <source>
        <dbReference type="ARBA" id="ARBA00022679"/>
    </source>
</evidence>
<feature type="domain" description="Sulfotransferase" evidence="3">
    <location>
        <begin position="52"/>
        <end position="253"/>
    </location>
</feature>
<accession>A0A2P2I9U3</accession>
<evidence type="ECO:0000259" key="3">
    <source>
        <dbReference type="Pfam" id="PF00685"/>
    </source>
</evidence>
<dbReference type="AlphaFoldDB" id="A0A2P2I9U3"/>
<dbReference type="GO" id="GO:0008146">
    <property type="term" value="F:sulfotransferase activity"/>
    <property type="evidence" value="ECO:0007669"/>
    <property type="project" value="InterPro"/>
</dbReference>
<dbReference type="EMBL" id="IACF01005189">
    <property type="protein sequence ID" value="LAB70775.1"/>
    <property type="molecule type" value="mRNA"/>
</dbReference>
<keyword evidence="2 4" id="KW-0808">Transferase</keyword>
<proteinExistence type="evidence at transcript level"/>
<dbReference type="Pfam" id="PF00685">
    <property type="entry name" value="Sulfotransfer_1"/>
    <property type="match status" value="1"/>
</dbReference>
<dbReference type="Gene3D" id="3.40.50.300">
    <property type="entry name" value="P-loop containing nucleotide triphosphate hydrolases"/>
    <property type="match status" value="1"/>
</dbReference>
<evidence type="ECO:0000256" key="1">
    <source>
        <dbReference type="ARBA" id="ARBA00005771"/>
    </source>
</evidence>
<reference evidence="4" key="1">
    <citation type="journal article" date="2018" name="Biosci. Biotechnol. Biochem.">
        <title>Polysaccharide hydrolase of the hadal zone amphipods Hirondellea gigas.</title>
        <authorList>
            <person name="Kobayashi H."/>
            <person name="Nagahama T."/>
            <person name="Arai W."/>
            <person name="Sasagawa Y."/>
            <person name="Umeda M."/>
            <person name="Hayashi T."/>
            <person name="Nikaido I."/>
            <person name="Watanabe H."/>
            <person name="Oguri K."/>
            <person name="Kitazato H."/>
            <person name="Fujioka K."/>
            <person name="Kido Y."/>
            <person name="Takami H."/>
        </authorList>
    </citation>
    <scope>NUCLEOTIDE SEQUENCE</scope>
    <source>
        <tissue evidence="4">Whole body</tissue>
    </source>
</reference>
<dbReference type="InterPro" id="IPR027417">
    <property type="entry name" value="P-loop_NTPase"/>
</dbReference>
<name>A0A2P2I9U3_9CRUS</name>
<evidence type="ECO:0000313" key="4">
    <source>
        <dbReference type="EMBL" id="LAB70775.1"/>
    </source>
</evidence>
<protein>
    <submittedName>
        <fullName evidence="4">Sulfotransferase 1A1-like</fullName>
    </submittedName>
</protein>
<dbReference type="InterPro" id="IPR000863">
    <property type="entry name" value="Sulfotransferase_dom"/>
</dbReference>
<comment type="similarity">
    <text evidence="1">Belongs to the sulfotransferase 1 family.</text>
</comment>
<sequence>MRNNPELDNPLAATAISFKSPFLEYESLVDHLEASDSLMETFSKQYPEFDQSCSPFIQLGRVIPRPRTLRTHMPFPLLSATLLDKGKVVYVIRDPRDVCLSYFHHCRLWTYHDFQGTLDQFIDAFIGGTAVLFGPYWQHVREAWSRRHHPHLFITYYEKLKSKQKQKLLRLNSFFGSNVTHQQIEKIMEYTSFEEMKSRKNHILSSGSASSFVKSEHLEKEGGFFRKGEAGDWRKDLTEEQKLKFSRWIQENCPDQEIMDNIINP</sequence>
<dbReference type="PANTHER" id="PTHR11783">
    <property type="entry name" value="SULFOTRANSFERASE SULT"/>
    <property type="match status" value="1"/>
</dbReference>
<dbReference type="SUPFAM" id="SSF52540">
    <property type="entry name" value="P-loop containing nucleoside triphosphate hydrolases"/>
    <property type="match status" value="1"/>
</dbReference>
<organism evidence="4">
    <name type="scientific">Hirondellea gigas</name>
    <dbReference type="NCBI Taxonomy" id="1518452"/>
    <lineage>
        <taxon>Eukaryota</taxon>
        <taxon>Metazoa</taxon>
        <taxon>Ecdysozoa</taxon>
        <taxon>Arthropoda</taxon>
        <taxon>Crustacea</taxon>
        <taxon>Multicrustacea</taxon>
        <taxon>Malacostraca</taxon>
        <taxon>Eumalacostraca</taxon>
        <taxon>Peracarida</taxon>
        <taxon>Amphipoda</taxon>
        <taxon>Amphilochidea</taxon>
        <taxon>Lysianassida</taxon>
        <taxon>Lysianassidira</taxon>
        <taxon>Lysianassoidea</taxon>
        <taxon>Lysianassidae</taxon>
        <taxon>Hirondellea</taxon>
    </lineage>
</organism>